<evidence type="ECO:0000256" key="1">
    <source>
        <dbReference type="ARBA" id="ARBA00008226"/>
    </source>
</evidence>
<dbReference type="InterPro" id="IPR015807">
    <property type="entry name" value="His-tRNA-ligase"/>
</dbReference>
<accession>A0A2H0DX05</accession>
<dbReference type="EMBL" id="PCTS01000032">
    <property type="protein sequence ID" value="PIP86398.1"/>
    <property type="molecule type" value="Genomic_DNA"/>
</dbReference>
<keyword evidence="2 8" id="KW-0436">Ligase</keyword>
<dbReference type="Gene3D" id="3.40.50.800">
    <property type="entry name" value="Anticodon-binding domain"/>
    <property type="match status" value="1"/>
</dbReference>
<dbReference type="GO" id="GO:0006427">
    <property type="term" value="P:histidyl-tRNA aminoacylation"/>
    <property type="evidence" value="ECO:0007669"/>
    <property type="project" value="UniProtKB-UniRule"/>
</dbReference>
<dbReference type="EC" id="6.1.1.21" evidence="8"/>
<evidence type="ECO:0000256" key="6">
    <source>
        <dbReference type="ARBA" id="ARBA00023146"/>
    </source>
</evidence>
<evidence type="ECO:0000256" key="9">
    <source>
        <dbReference type="PIRSR" id="PIRSR001549-1"/>
    </source>
</evidence>
<dbReference type="InterPro" id="IPR004154">
    <property type="entry name" value="Anticodon-bd"/>
</dbReference>
<dbReference type="CDD" id="cd00773">
    <property type="entry name" value="HisRS-like_core"/>
    <property type="match status" value="1"/>
</dbReference>
<proteinExistence type="inferred from homology"/>
<evidence type="ECO:0000256" key="2">
    <source>
        <dbReference type="ARBA" id="ARBA00022598"/>
    </source>
</evidence>
<evidence type="ECO:0000256" key="7">
    <source>
        <dbReference type="ARBA" id="ARBA00047639"/>
    </source>
</evidence>
<dbReference type="CDD" id="cd00859">
    <property type="entry name" value="HisRS_anticodon"/>
    <property type="match status" value="1"/>
</dbReference>
<comment type="subunit">
    <text evidence="8">Homodimer.</text>
</comment>
<feature type="binding site" evidence="9">
    <location>
        <position position="122"/>
    </location>
    <ligand>
        <name>L-histidine</name>
        <dbReference type="ChEBI" id="CHEBI:57595"/>
    </ligand>
</feature>
<evidence type="ECO:0000256" key="4">
    <source>
        <dbReference type="ARBA" id="ARBA00022840"/>
    </source>
</evidence>
<evidence type="ECO:0000313" key="12">
    <source>
        <dbReference type="Proteomes" id="UP000231276"/>
    </source>
</evidence>
<dbReference type="AlphaFoldDB" id="A0A2H0DX05"/>
<keyword evidence="8" id="KW-0963">Cytoplasm</keyword>
<evidence type="ECO:0000256" key="8">
    <source>
        <dbReference type="HAMAP-Rule" id="MF_00127"/>
    </source>
</evidence>
<gene>
    <name evidence="8" type="primary">hisS</name>
    <name evidence="11" type="ORF">COW82_02315</name>
</gene>
<dbReference type="PROSITE" id="PS50862">
    <property type="entry name" value="AA_TRNA_LIGASE_II"/>
    <property type="match status" value="1"/>
</dbReference>
<dbReference type="Gene3D" id="3.30.930.10">
    <property type="entry name" value="Bira Bifunctional Protein, Domain 2"/>
    <property type="match status" value="1"/>
</dbReference>
<feature type="binding site" evidence="9">
    <location>
        <begin position="284"/>
        <end position="285"/>
    </location>
    <ligand>
        <name>L-histidine</name>
        <dbReference type="ChEBI" id="CHEBI:57595"/>
    </ligand>
</feature>
<feature type="binding site" evidence="9">
    <location>
        <begin position="92"/>
        <end position="94"/>
    </location>
    <ligand>
        <name>L-histidine</name>
        <dbReference type="ChEBI" id="CHEBI:57595"/>
    </ligand>
</feature>
<dbReference type="InterPro" id="IPR045864">
    <property type="entry name" value="aa-tRNA-synth_II/BPL/LPL"/>
</dbReference>
<dbReference type="InterPro" id="IPR033656">
    <property type="entry name" value="HisRS_anticodon"/>
</dbReference>
<feature type="binding site" evidence="9">
    <location>
        <position position="136"/>
    </location>
    <ligand>
        <name>L-histidine</name>
        <dbReference type="ChEBI" id="CHEBI:57595"/>
    </ligand>
</feature>
<dbReference type="SUPFAM" id="SSF52954">
    <property type="entry name" value="Class II aaRS ABD-related"/>
    <property type="match status" value="1"/>
</dbReference>
<evidence type="ECO:0000259" key="10">
    <source>
        <dbReference type="PROSITE" id="PS50862"/>
    </source>
</evidence>
<sequence>MPFLAKIYIVMDKLGKEPYKGVRDFYPEEKFRQNFIFNKWQKAAESFGYEEMNASPLEPTELFEAKTGEEIINEQTYTFTDRGGRRVTLRPEMTPTVTRMVAKKKREMSFPVRLYSIANFFRYERPQRGRLREFYQLNCDLFGASGASADFEIVNLAYSIMKEFGVPDSKFEIRINNRKYLNSLFREYFSMDERGIQKISKLVDKKNKISKIEFMEQIKILLGDKTKEFVNILENADLKKLSSLDSFFRENEGLREINSLFEKLQEAGVKNYRYEPSLVRGLDYYTGMVFEIYDTGSKNNRSIYGGGRYDNLLQIFGEEAIPAAGFAIGDVPMSDFLQTYDLFPEYRSSADLFISALKEEFIGAAEKLAQELRKEGVNVAVNLSAKKITGQINQTVKKSIPFILFVGREEIASEKYKIKNLKTGEEKILEKDSLAGFIKK</sequence>
<keyword evidence="6 8" id="KW-0030">Aminoacyl-tRNA synthetase</keyword>
<dbReference type="InterPro" id="IPR041715">
    <property type="entry name" value="HisRS-like_core"/>
</dbReference>
<dbReference type="Pfam" id="PF13393">
    <property type="entry name" value="tRNA-synt_His"/>
    <property type="match status" value="1"/>
</dbReference>
<dbReference type="GO" id="GO:0004821">
    <property type="term" value="F:histidine-tRNA ligase activity"/>
    <property type="evidence" value="ECO:0007669"/>
    <property type="project" value="UniProtKB-UniRule"/>
</dbReference>
<evidence type="ECO:0000256" key="5">
    <source>
        <dbReference type="ARBA" id="ARBA00022917"/>
    </source>
</evidence>
<dbReference type="InterPro" id="IPR004516">
    <property type="entry name" value="HisRS/HisZ"/>
</dbReference>
<keyword evidence="4 8" id="KW-0067">ATP-binding</keyword>
<name>A0A2H0DX05_9BACT</name>
<dbReference type="InterPro" id="IPR036621">
    <property type="entry name" value="Anticodon-bd_dom_sf"/>
</dbReference>
<keyword evidence="5 8" id="KW-0648">Protein biosynthesis</keyword>
<comment type="similarity">
    <text evidence="1 8">Belongs to the class-II aminoacyl-tRNA synthetase family.</text>
</comment>
<organism evidence="11 12">
    <name type="scientific">Candidatus Campbellbacteria bacterium CG22_combo_CG10-13_8_21_14_all_43_18</name>
    <dbReference type="NCBI Taxonomy" id="1974530"/>
    <lineage>
        <taxon>Bacteria</taxon>
        <taxon>Candidatus Campbelliibacteriota</taxon>
    </lineage>
</organism>
<protein>
    <recommendedName>
        <fullName evidence="8">Histidine--tRNA ligase</fullName>
        <ecNumber evidence="8">6.1.1.21</ecNumber>
    </recommendedName>
    <alternativeName>
        <fullName evidence="8">Histidyl-tRNA synthetase</fullName>
        <shortName evidence="8">HisRS</shortName>
    </alternativeName>
</protein>
<dbReference type="HAMAP" id="MF_00127">
    <property type="entry name" value="His_tRNA_synth"/>
    <property type="match status" value="1"/>
</dbReference>
<dbReference type="NCBIfam" id="TIGR00442">
    <property type="entry name" value="hisS"/>
    <property type="match status" value="1"/>
</dbReference>
<dbReference type="PIRSF" id="PIRSF001549">
    <property type="entry name" value="His-tRNA_synth"/>
    <property type="match status" value="1"/>
</dbReference>
<feature type="binding site" evidence="9">
    <location>
        <position position="280"/>
    </location>
    <ligand>
        <name>L-histidine</name>
        <dbReference type="ChEBI" id="CHEBI:57595"/>
    </ligand>
</feature>
<comment type="subcellular location">
    <subcellularLocation>
        <location evidence="8">Cytoplasm</location>
    </subcellularLocation>
</comment>
<dbReference type="GO" id="GO:0005737">
    <property type="term" value="C:cytoplasm"/>
    <property type="evidence" value="ECO:0007669"/>
    <property type="project" value="UniProtKB-SubCell"/>
</dbReference>
<keyword evidence="3 8" id="KW-0547">Nucleotide-binding</keyword>
<feature type="domain" description="Aminoacyl-transfer RNA synthetases class-II family profile" evidence="10">
    <location>
        <begin position="45"/>
        <end position="337"/>
    </location>
</feature>
<dbReference type="Pfam" id="PF03129">
    <property type="entry name" value="HGTP_anticodon"/>
    <property type="match status" value="1"/>
</dbReference>
<dbReference type="InterPro" id="IPR006195">
    <property type="entry name" value="aa-tRNA-synth_II"/>
</dbReference>
<dbReference type="GO" id="GO:0005524">
    <property type="term" value="F:ATP binding"/>
    <property type="evidence" value="ECO:0007669"/>
    <property type="project" value="UniProtKB-UniRule"/>
</dbReference>
<dbReference type="PANTHER" id="PTHR43707">
    <property type="entry name" value="HISTIDYL-TRNA SYNTHETASE"/>
    <property type="match status" value="1"/>
</dbReference>
<reference evidence="11 12" key="1">
    <citation type="submission" date="2017-09" db="EMBL/GenBank/DDBJ databases">
        <title>Depth-based differentiation of microbial function through sediment-hosted aquifers and enrichment of novel symbionts in the deep terrestrial subsurface.</title>
        <authorList>
            <person name="Probst A.J."/>
            <person name="Ladd B."/>
            <person name="Jarett J.K."/>
            <person name="Geller-Mcgrath D.E."/>
            <person name="Sieber C.M."/>
            <person name="Emerson J.B."/>
            <person name="Anantharaman K."/>
            <person name="Thomas B.C."/>
            <person name="Malmstrom R."/>
            <person name="Stieglmeier M."/>
            <person name="Klingl A."/>
            <person name="Woyke T."/>
            <person name="Ryan C.M."/>
            <person name="Banfield J.F."/>
        </authorList>
    </citation>
    <scope>NUCLEOTIDE SEQUENCE [LARGE SCALE GENOMIC DNA]</scope>
    <source>
        <strain evidence="11">CG22_combo_CG10-13_8_21_14_all_43_18</strain>
    </source>
</reference>
<dbReference type="Proteomes" id="UP000231276">
    <property type="component" value="Unassembled WGS sequence"/>
</dbReference>
<dbReference type="SUPFAM" id="SSF55681">
    <property type="entry name" value="Class II aaRS and biotin synthetases"/>
    <property type="match status" value="1"/>
</dbReference>
<dbReference type="PANTHER" id="PTHR43707:SF1">
    <property type="entry name" value="HISTIDINE--TRNA LIGASE, MITOCHONDRIAL-RELATED"/>
    <property type="match status" value="1"/>
</dbReference>
<evidence type="ECO:0000313" key="11">
    <source>
        <dbReference type="EMBL" id="PIP86398.1"/>
    </source>
</evidence>
<evidence type="ECO:0000256" key="3">
    <source>
        <dbReference type="ARBA" id="ARBA00022741"/>
    </source>
</evidence>
<comment type="caution">
    <text evidence="11">The sequence shown here is derived from an EMBL/GenBank/DDBJ whole genome shotgun (WGS) entry which is preliminary data.</text>
</comment>
<feature type="binding site" evidence="9">
    <location>
        <position position="140"/>
    </location>
    <ligand>
        <name>L-histidine</name>
        <dbReference type="ChEBI" id="CHEBI:57595"/>
    </ligand>
</feature>
<comment type="catalytic activity">
    <reaction evidence="7 8">
        <text>tRNA(His) + L-histidine + ATP = L-histidyl-tRNA(His) + AMP + diphosphate + H(+)</text>
        <dbReference type="Rhea" id="RHEA:17313"/>
        <dbReference type="Rhea" id="RHEA-COMP:9665"/>
        <dbReference type="Rhea" id="RHEA-COMP:9689"/>
        <dbReference type="ChEBI" id="CHEBI:15378"/>
        <dbReference type="ChEBI" id="CHEBI:30616"/>
        <dbReference type="ChEBI" id="CHEBI:33019"/>
        <dbReference type="ChEBI" id="CHEBI:57595"/>
        <dbReference type="ChEBI" id="CHEBI:78442"/>
        <dbReference type="ChEBI" id="CHEBI:78527"/>
        <dbReference type="ChEBI" id="CHEBI:456215"/>
        <dbReference type="EC" id="6.1.1.21"/>
    </reaction>
</comment>